<dbReference type="Gene3D" id="3.10.450.50">
    <property type="match status" value="1"/>
</dbReference>
<keyword evidence="4" id="KW-1185">Reference proteome</keyword>
<evidence type="ECO:0000313" key="3">
    <source>
        <dbReference type="EMBL" id="GGG68275.1"/>
    </source>
</evidence>
<feature type="compositionally biased region" description="Basic and acidic residues" evidence="1">
    <location>
        <begin position="180"/>
        <end position="196"/>
    </location>
</feature>
<feature type="transmembrane region" description="Helical" evidence="2">
    <location>
        <begin position="237"/>
        <end position="256"/>
    </location>
</feature>
<keyword evidence="2" id="KW-0472">Membrane</keyword>
<accession>A0A917H614</accession>
<proteinExistence type="predicted"/>
<keyword evidence="2" id="KW-1133">Transmembrane helix</keyword>
<name>A0A917H614_9BACT</name>
<dbReference type="SUPFAM" id="SSF54427">
    <property type="entry name" value="NTF2-like"/>
    <property type="match status" value="1"/>
</dbReference>
<keyword evidence="2" id="KW-0812">Transmembrane</keyword>
<reference evidence="3" key="1">
    <citation type="journal article" date="2014" name="Int. J. Syst. Evol. Microbiol.">
        <title>Complete genome sequence of Corynebacterium casei LMG S-19264T (=DSM 44701T), isolated from a smear-ripened cheese.</title>
        <authorList>
            <consortium name="US DOE Joint Genome Institute (JGI-PGF)"/>
            <person name="Walter F."/>
            <person name="Albersmeier A."/>
            <person name="Kalinowski J."/>
            <person name="Ruckert C."/>
        </authorList>
    </citation>
    <scope>NUCLEOTIDE SEQUENCE</scope>
    <source>
        <strain evidence="3">CGMCC 1.12997</strain>
    </source>
</reference>
<comment type="caution">
    <text evidence="3">The sequence shown here is derived from an EMBL/GenBank/DDBJ whole genome shotgun (WGS) entry which is preliminary data.</text>
</comment>
<dbReference type="RefSeq" id="WP_188552802.1">
    <property type="nucleotide sequence ID" value="NZ_BMGT01000001.1"/>
</dbReference>
<evidence type="ECO:0000256" key="2">
    <source>
        <dbReference type="SAM" id="Phobius"/>
    </source>
</evidence>
<evidence type="ECO:0000256" key="1">
    <source>
        <dbReference type="SAM" id="MobiDB-lite"/>
    </source>
</evidence>
<protein>
    <submittedName>
        <fullName evidence="3">Uncharacterized protein</fullName>
    </submittedName>
</protein>
<feature type="region of interest" description="Disordered" evidence="1">
    <location>
        <begin position="150"/>
        <end position="226"/>
    </location>
</feature>
<organism evidence="3 4">
    <name type="scientific">Edaphobacter dinghuensis</name>
    <dbReference type="NCBI Taxonomy" id="1560005"/>
    <lineage>
        <taxon>Bacteria</taxon>
        <taxon>Pseudomonadati</taxon>
        <taxon>Acidobacteriota</taxon>
        <taxon>Terriglobia</taxon>
        <taxon>Terriglobales</taxon>
        <taxon>Acidobacteriaceae</taxon>
        <taxon>Edaphobacter</taxon>
    </lineage>
</organism>
<dbReference type="InterPro" id="IPR032710">
    <property type="entry name" value="NTF2-like_dom_sf"/>
</dbReference>
<sequence>MKLQLDEIVEHPDVDLVLRTLEHSLREVSLETVRDGDELTVYGLGPSFRTMNRNDKTIVQAASRPTATALHIDANFLASALVGDISQGDIVRSKIERAFTSLRTELNCDVISSELISSKPDSETSQADEPEPVAAVDTMAPIIAEITSPAPVDVEPEPLPPVEHEPSIPARPATESSIELEPRSEPEPKPESKSDEPVLIAARQSLSTPSSPSTPPTLPTPPLTKIGEVSDKKARSITLLLLPVLVLLLVVAGYFVQRRAALQNLLASKSEVQASVPSAEDTAAAKVPPAPPAPAVSAPPVPAAMPRDIKAWVEAWAAAMGTSDVESQLSFYATPLDRYFLSAGVSKEQLLKDKQSEIDSRKGPITFKAEKVVVEKETPTNAVVTLIKHITVELPSSTIEEQHLKTQLKLKLVDGGWKITSERIIG</sequence>
<evidence type="ECO:0000313" key="4">
    <source>
        <dbReference type="Proteomes" id="UP000647241"/>
    </source>
</evidence>
<reference evidence="3" key="2">
    <citation type="submission" date="2020-09" db="EMBL/GenBank/DDBJ databases">
        <authorList>
            <person name="Sun Q."/>
            <person name="Zhou Y."/>
        </authorList>
    </citation>
    <scope>NUCLEOTIDE SEQUENCE</scope>
    <source>
        <strain evidence="3">CGMCC 1.12997</strain>
    </source>
</reference>
<dbReference type="Proteomes" id="UP000647241">
    <property type="component" value="Unassembled WGS sequence"/>
</dbReference>
<feature type="compositionally biased region" description="Pro residues" evidence="1">
    <location>
        <begin position="212"/>
        <end position="222"/>
    </location>
</feature>
<gene>
    <name evidence="3" type="ORF">GCM10011585_07760</name>
</gene>
<dbReference type="AlphaFoldDB" id="A0A917H614"/>
<dbReference type="EMBL" id="BMGT01000001">
    <property type="protein sequence ID" value="GGG68275.1"/>
    <property type="molecule type" value="Genomic_DNA"/>
</dbReference>